<feature type="transmembrane region" description="Helical" evidence="1">
    <location>
        <begin position="12"/>
        <end position="34"/>
    </location>
</feature>
<dbReference type="InterPro" id="IPR004693">
    <property type="entry name" value="Silicon_transpt"/>
</dbReference>
<keyword evidence="1" id="KW-0812">Transmembrane</keyword>
<proteinExistence type="evidence at transcript level"/>
<protein>
    <submittedName>
        <fullName evidence="2">Uncharacterized protein LOC108950256</fullName>
    </submittedName>
</protein>
<keyword evidence="1" id="KW-1133">Transmembrane helix</keyword>
<organism evidence="2">
    <name type="scientific">Phallusia mammillata</name>
    <dbReference type="NCBI Taxonomy" id="59560"/>
    <lineage>
        <taxon>Eukaryota</taxon>
        <taxon>Metazoa</taxon>
        <taxon>Chordata</taxon>
        <taxon>Tunicata</taxon>
        <taxon>Ascidiacea</taxon>
        <taxon>Phlebobranchia</taxon>
        <taxon>Ascidiidae</taxon>
        <taxon>Phallusia</taxon>
    </lineage>
</organism>
<feature type="transmembrane region" description="Helical" evidence="1">
    <location>
        <begin position="141"/>
        <end position="163"/>
    </location>
</feature>
<dbReference type="GO" id="GO:0015708">
    <property type="term" value="P:silicic acid import across plasma membrane"/>
    <property type="evidence" value="ECO:0007669"/>
    <property type="project" value="InterPro"/>
</dbReference>
<reference evidence="2" key="1">
    <citation type="submission" date="2020-04" db="EMBL/GenBank/DDBJ databases">
        <authorList>
            <person name="Neveu A P."/>
        </authorList>
    </citation>
    <scope>NUCLEOTIDE SEQUENCE</scope>
    <source>
        <tissue evidence="2">Whole embryo</tissue>
    </source>
</reference>
<feature type="transmembrane region" description="Helical" evidence="1">
    <location>
        <begin position="46"/>
        <end position="66"/>
    </location>
</feature>
<accession>A0A6F9DIJ8</accession>
<feature type="transmembrane region" description="Helical" evidence="1">
    <location>
        <begin position="184"/>
        <end position="208"/>
    </location>
</feature>
<dbReference type="EMBL" id="LR787432">
    <property type="protein sequence ID" value="CAB3263294.1"/>
    <property type="molecule type" value="mRNA"/>
</dbReference>
<evidence type="ECO:0000256" key="1">
    <source>
        <dbReference type="SAM" id="Phobius"/>
    </source>
</evidence>
<dbReference type="Pfam" id="PF03842">
    <property type="entry name" value="Silic_transp"/>
    <property type="match status" value="1"/>
</dbReference>
<keyword evidence="1" id="KW-0472">Membrane</keyword>
<evidence type="ECO:0000313" key="2">
    <source>
        <dbReference type="EMBL" id="CAB3263294.1"/>
    </source>
</evidence>
<feature type="transmembrane region" description="Helical" evidence="1">
    <location>
        <begin position="110"/>
        <end position="129"/>
    </location>
</feature>
<gene>
    <name evidence="2" type="primary">LOC108950256</name>
</gene>
<dbReference type="AlphaFoldDB" id="A0A6F9DIJ8"/>
<name>A0A6F9DIJ8_9ASCI</name>
<sequence length="352" mass="40469">MVELRDSTVWDYLRFVISFVLLLFSTVVTIYAIVNGNTGFWKSVPGPVALLLFFICLLLLGIVEGLQISLVELKRQHPDSYKNTHKRSYQLAQIANSKDNVERFLMGRQVLVVFLVFFIAKLTTISLQNLETDFFFHVPNWLYSSLLETGFLTCILVVIVSQLMPQIVAAKYPVHFLNMRIMYFFYHVCTFIEATGLTHACWVLSYLLGKIAGMASEEIYFKKTLSESDDTDLKSQISSIDKSQTTEDMMQILVKTVDVEISEEKQTLLRCYLNQHPEHFYSFPSVIGDKVYASPQELAERFRKINVEPPTFLLDISDPQHIPPHIVACQLMVKVAELKWQLNERYSLPEGV</sequence>